<dbReference type="InterPro" id="IPR045445">
    <property type="entry name" value="DUF6502"/>
</dbReference>
<sequence length="280" mass="31648">MNDSARQWLARACHRLLRPLVRILLRHGIAYRDFSEIVRSVYAEVARESFTPQGRRPTDAHVAVITGLTRKDVKRLREQADHDYSDDVWGGANRATRVLSGWHRDPDFTDAHGAPKALALDDETTGFTALVRRYSGDIPANAILEELERVMAVSRSAEDNIEVIQRAYVPDAGDAESLRMLGSASHDLLATLEHNLSRPDGAHPYFQRTVFNTRVDVRALPIFHRLVSQHGQQLLETLDDWLEHHEVAAQDKDKPVKRTGVGIYYFEDATHPEESDDNDG</sequence>
<evidence type="ECO:0000313" key="2">
    <source>
        <dbReference type="Proteomes" id="UP001595462"/>
    </source>
</evidence>
<proteinExistence type="predicted"/>
<protein>
    <submittedName>
        <fullName evidence="1">DUF6502 family protein</fullName>
    </submittedName>
</protein>
<dbReference type="Pfam" id="PF20112">
    <property type="entry name" value="DUF6502"/>
    <property type="match status" value="1"/>
</dbReference>
<dbReference type="RefSeq" id="WP_380690318.1">
    <property type="nucleotide sequence ID" value="NZ_JBHRSS010000006.1"/>
</dbReference>
<dbReference type="EMBL" id="JBHRSS010000006">
    <property type="protein sequence ID" value="MFC3104812.1"/>
    <property type="molecule type" value="Genomic_DNA"/>
</dbReference>
<reference evidence="2" key="1">
    <citation type="journal article" date="2019" name="Int. J. Syst. Evol. Microbiol.">
        <title>The Global Catalogue of Microorganisms (GCM) 10K type strain sequencing project: providing services to taxonomists for standard genome sequencing and annotation.</title>
        <authorList>
            <consortium name="The Broad Institute Genomics Platform"/>
            <consortium name="The Broad Institute Genome Sequencing Center for Infectious Disease"/>
            <person name="Wu L."/>
            <person name="Ma J."/>
        </authorList>
    </citation>
    <scope>NUCLEOTIDE SEQUENCE [LARGE SCALE GENOMIC DNA]</scope>
    <source>
        <strain evidence="2">KCTC 52640</strain>
    </source>
</reference>
<dbReference type="Proteomes" id="UP001595462">
    <property type="component" value="Unassembled WGS sequence"/>
</dbReference>
<accession>A0ABV7EPY4</accession>
<keyword evidence="2" id="KW-1185">Reference proteome</keyword>
<evidence type="ECO:0000313" key="1">
    <source>
        <dbReference type="EMBL" id="MFC3104812.1"/>
    </source>
</evidence>
<comment type="caution">
    <text evidence="1">The sequence shown here is derived from an EMBL/GenBank/DDBJ whole genome shotgun (WGS) entry which is preliminary data.</text>
</comment>
<name>A0ABV7EPY4_9GAMM</name>
<organism evidence="1 2">
    <name type="scientific">Salinisphaera aquimarina</name>
    <dbReference type="NCBI Taxonomy" id="2094031"/>
    <lineage>
        <taxon>Bacteria</taxon>
        <taxon>Pseudomonadati</taxon>
        <taxon>Pseudomonadota</taxon>
        <taxon>Gammaproteobacteria</taxon>
        <taxon>Salinisphaerales</taxon>
        <taxon>Salinisphaeraceae</taxon>
        <taxon>Salinisphaera</taxon>
    </lineage>
</organism>
<gene>
    <name evidence="1" type="ORF">ACFOSU_13080</name>
</gene>